<proteinExistence type="predicted"/>
<comment type="caution">
    <text evidence="2">The sequence shown here is derived from an EMBL/GenBank/DDBJ whole genome shotgun (WGS) entry which is preliminary data.</text>
</comment>
<name>A0AAV4LSD0_BABCB</name>
<protein>
    <submittedName>
        <fullName evidence="2">Glycoside hydrolase</fullName>
    </submittedName>
</protein>
<dbReference type="EMBL" id="BPLF01000002">
    <property type="protein sequence ID" value="GIX63172.1"/>
    <property type="molecule type" value="Genomic_DNA"/>
</dbReference>
<dbReference type="GO" id="GO:0016787">
    <property type="term" value="F:hydrolase activity"/>
    <property type="evidence" value="ECO:0007669"/>
    <property type="project" value="UniProtKB-KW"/>
</dbReference>
<feature type="region of interest" description="Disordered" evidence="1">
    <location>
        <begin position="103"/>
        <end position="122"/>
    </location>
</feature>
<dbReference type="GeneID" id="94194653"/>
<dbReference type="Proteomes" id="UP001497744">
    <property type="component" value="Unassembled WGS sequence"/>
</dbReference>
<accession>A0AAV4LSD0</accession>
<evidence type="ECO:0000313" key="3">
    <source>
        <dbReference type="Proteomes" id="UP001497744"/>
    </source>
</evidence>
<evidence type="ECO:0000256" key="1">
    <source>
        <dbReference type="SAM" id="MobiDB-lite"/>
    </source>
</evidence>
<dbReference type="AlphaFoldDB" id="A0AAV4LSD0"/>
<organism evidence="2 3">
    <name type="scientific">Babesia caballi</name>
    <dbReference type="NCBI Taxonomy" id="5871"/>
    <lineage>
        <taxon>Eukaryota</taxon>
        <taxon>Sar</taxon>
        <taxon>Alveolata</taxon>
        <taxon>Apicomplexa</taxon>
        <taxon>Aconoidasida</taxon>
        <taxon>Piroplasmida</taxon>
        <taxon>Babesiidae</taxon>
        <taxon>Babesia</taxon>
    </lineage>
</organism>
<sequence length="258" mass="26971">MRGQHSAHDSTLGVGLHELPLAVGLRVALHYHEQTGAVVALDDDVLVDEGLLGQRVGQAAAVVGVELAQERHAVQQLVVLLALVDDGGADNVVEGGAVEAPELHVSEGHDGAGPGSVVPGESENTSWVDHLHQRKLPEASTLANFTELLHPAVDGLNAVKKPAFYTHRFLGELGSTVLHQVKLVAVVTLLDDDGAGAAAHERGEEGANLTSFDSNAPTNTSTSLGSTEENRKHFSTEFLMRSACSGVFGWTCSGFSAA</sequence>
<feature type="region of interest" description="Disordered" evidence="1">
    <location>
        <begin position="198"/>
        <end position="228"/>
    </location>
</feature>
<dbReference type="RefSeq" id="XP_067715241.1">
    <property type="nucleotide sequence ID" value="XM_067859140.1"/>
</dbReference>
<gene>
    <name evidence="2" type="ORF">BcabD6B2_26070</name>
</gene>
<evidence type="ECO:0000313" key="2">
    <source>
        <dbReference type="EMBL" id="GIX63172.1"/>
    </source>
</evidence>
<keyword evidence="3" id="KW-1185">Reference proteome</keyword>
<keyword evidence="2" id="KW-0378">Hydrolase</keyword>
<feature type="compositionally biased region" description="Polar residues" evidence="1">
    <location>
        <begin position="208"/>
        <end position="227"/>
    </location>
</feature>
<reference evidence="2 3" key="1">
    <citation type="submission" date="2021-06" db="EMBL/GenBank/DDBJ databases">
        <title>Genome sequence of Babesia caballi.</title>
        <authorList>
            <person name="Yamagishi J."/>
            <person name="Kidaka T."/>
            <person name="Ochi A."/>
        </authorList>
    </citation>
    <scope>NUCLEOTIDE SEQUENCE [LARGE SCALE GENOMIC DNA]</scope>
    <source>
        <strain evidence="2">USDA-D6B2</strain>
    </source>
</reference>